<dbReference type="NCBIfam" id="TIGR01012">
    <property type="entry name" value="uS2_euk_arch"/>
    <property type="match status" value="1"/>
</dbReference>
<keyword evidence="3 5" id="KW-0687">Ribonucleoprotein</keyword>
<comment type="caution">
    <text evidence="8">The sequence shown here is derived from an EMBL/GenBank/DDBJ whole genome shotgun (WGS) entry which is preliminary data.</text>
</comment>
<accession>A0A832V1W9</accession>
<evidence type="ECO:0000256" key="5">
    <source>
        <dbReference type="HAMAP-Rule" id="MF_00291"/>
    </source>
</evidence>
<dbReference type="PANTHER" id="PTHR11489">
    <property type="entry name" value="40S RIBOSOMAL PROTEIN SA"/>
    <property type="match status" value="1"/>
</dbReference>
<dbReference type="PROSITE" id="PS00963">
    <property type="entry name" value="RIBOSOMAL_S2_2"/>
    <property type="match status" value="1"/>
</dbReference>
<evidence type="ECO:0000313" key="9">
    <source>
        <dbReference type="Proteomes" id="UP000646946"/>
    </source>
</evidence>
<dbReference type="InterPro" id="IPR023591">
    <property type="entry name" value="Ribosomal_uS2_flav_dom_sf"/>
</dbReference>
<dbReference type="InterPro" id="IPR005707">
    <property type="entry name" value="Ribosomal_uS2_euk/arc"/>
</dbReference>
<dbReference type="InterPro" id="IPR018130">
    <property type="entry name" value="Ribosomal_uS2_CS"/>
</dbReference>
<evidence type="ECO:0000256" key="4">
    <source>
        <dbReference type="ARBA" id="ARBA00035256"/>
    </source>
</evidence>
<evidence type="ECO:0000256" key="6">
    <source>
        <dbReference type="RuleBase" id="RU003631"/>
    </source>
</evidence>
<name>A0A832V1W9_9ARCH</name>
<dbReference type="AlphaFoldDB" id="A0A832V1W9"/>
<dbReference type="Gene3D" id="3.40.50.10490">
    <property type="entry name" value="Glucose-6-phosphate isomerase like protein, domain 1"/>
    <property type="match status" value="1"/>
</dbReference>
<dbReference type="GO" id="GO:0003735">
    <property type="term" value="F:structural constituent of ribosome"/>
    <property type="evidence" value="ECO:0007669"/>
    <property type="project" value="InterPro"/>
</dbReference>
<evidence type="ECO:0000256" key="1">
    <source>
        <dbReference type="ARBA" id="ARBA00006242"/>
    </source>
</evidence>
<dbReference type="InterPro" id="IPR023454">
    <property type="entry name" value="Ribosomal_uS2_arc"/>
</dbReference>
<protein>
    <recommendedName>
        <fullName evidence="4 5">Small ribosomal subunit protein uS2</fullName>
    </recommendedName>
</protein>
<sequence length="276" mass="31045">MEKTKSGETEGFATRKQGLRSEELKERAVQIAAQAGLATAEAVKEFKEEVEREKVKKVSKKVSETLVPVDLYLASGVHIGMQRKIAGMKKFIFKVRSDGLAVLDVATIDKRIKVVADFLTQFSPEKVMIISGRDTGKKPVQKFCELTGCRAVVKRFIPGSLTNPNFPNYIEPDLIFVVDPGVDRQAILEALKMNIPIVALCDTNNMTQNIDLILPVNNKGKKSLALVFWLLTREFLKAKGKISRDDEYTYKIEDFEATDVKEESEKKGKVIYPRKF</sequence>
<dbReference type="InterPro" id="IPR001865">
    <property type="entry name" value="Ribosomal_uS2"/>
</dbReference>
<evidence type="ECO:0000256" key="3">
    <source>
        <dbReference type="ARBA" id="ARBA00023274"/>
    </source>
</evidence>
<dbReference type="PRINTS" id="PR00395">
    <property type="entry name" value="RIBOSOMALS2"/>
</dbReference>
<organism evidence="8 9">
    <name type="scientific">Candidatus Naiadarchaeum limnaeum</name>
    <dbReference type="NCBI Taxonomy" id="2756139"/>
    <lineage>
        <taxon>Archaea</taxon>
        <taxon>Candidatus Undinarchaeota</taxon>
        <taxon>Candidatus Undinarchaeia</taxon>
        <taxon>Candidatus Naiadarchaeales</taxon>
        <taxon>Candidatus Naiadarchaeaceae</taxon>
        <taxon>Candidatus Naiadarchaeum</taxon>
    </lineage>
</organism>
<evidence type="ECO:0000313" key="8">
    <source>
        <dbReference type="EMBL" id="HIK00613.1"/>
    </source>
</evidence>
<dbReference type="Pfam" id="PF00318">
    <property type="entry name" value="Ribosomal_S2"/>
    <property type="match status" value="2"/>
</dbReference>
<dbReference type="SUPFAM" id="SSF52313">
    <property type="entry name" value="Ribosomal protein S2"/>
    <property type="match status" value="1"/>
</dbReference>
<dbReference type="FunFam" id="3.40.50.10490:FF:000030">
    <property type="entry name" value="30S ribosomal protein S2"/>
    <property type="match status" value="1"/>
</dbReference>
<dbReference type="HAMAP" id="MF_00291_A">
    <property type="entry name" value="Ribosomal_uS2_A"/>
    <property type="match status" value="1"/>
</dbReference>
<dbReference type="PROSITE" id="PS00962">
    <property type="entry name" value="RIBOSOMAL_S2_1"/>
    <property type="match status" value="1"/>
</dbReference>
<comment type="similarity">
    <text evidence="1 5 6">Belongs to the universal ribosomal protein uS2 family.</text>
</comment>
<keyword evidence="2 5" id="KW-0689">Ribosomal protein</keyword>
<evidence type="ECO:0000256" key="7">
    <source>
        <dbReference type="SAM" id="MobiDB-lite"/>
    </source>
</evidence>
<dbReference type="GO" id="GO:0015935">
    <property type="term" value="C:small ribosomal subunit"/>
    <property type="evidence" value="ECO:0007669"/>
    <property type="project" value="InterPro"/>
</dbReference>
<feature type="region of interest" description="Disordered" evidence="7">
    <location>
        <begin position="1"/>
        <end position="23"/>
    </location>
</feature>
<reference evidence="8 9" key="1">
    <citation type="journal article" name="Nat. Commun.">
        <title>Undinarchaeota illuminate DPANN phylogeny and the impact of gene transfer on archaeal evolution.</title>
        <authorList>
            <person name="Dombrowski N."/>
            <person name="Williams T.A."/>
            <person name="Sun J."/>
            <person name="Woodcroft B.J."/>
            <person name="Lee J.H."/>
            <person name="Minh B.Q."/>
            <person name="Rinke C."/>
            <person name="Spang A."/>
        </authorList>
    </citation>
    <scope>NUCLEOTIDE SEQUENCE [LARGE SCALE GENOMIC DNA]</scope>
    <source>
        <strain evidence="8">MAG_bin1129</strain>
    </source>
</reference>
<dbReference type="GO" id="GO:0006412">
    <property type="term" value="P:translation"/>
    <property type="evidence" value="ECO:0007669"/>
    <property type="project" value="UniProtKB-UniRule"/>
</dbReference>
<gene>
    <name evidence="5" type="primary">rps2</name>
    <name evidence="8" type="ORF">H1016_03670</name>
</gene>
<dbReference type="CDD" id="cd01425">
    <property type="entry name" value="RPS2"/>
    <property type="match status" value="1"/>
</dbReference>
<dbReference type="Proteomes" id="UP000646946">
    <property type="component" value="Unassembled WGS sequence"/>
</dbReference>
<evidence type="ECO:0000256" key="2">
    <source>
        <dbReference type="ARBA" id="ARBA00022980"/>
    </source>
</evidence>
<dbReference type="EMBL" id="DVAB01000029">
    <property type="protein sequence ID" value="HIK00613.1"/>
    <property type="molecule type" value="Genomic_DNA"/>
</dbReference>
<proteinExistence type="inferred from homology"/>
<keyword evidence="9" id="KW-1185">Reference proteome</keyword>